<dbReference type="KEGG" id="fli:Fleli_2702"/>
<dbReference type="HOGENOM" id="CLU_110645_0_0_10"/>
<dbReference type="AlphaFoldDB" id="I4AM73"/>
<accession>I4AM73</accession>
<proteinExistence type="predicted"/>
<dbReference type="EMBL" id="CP003345">
    <property type="protein sequence ID" value="AFM05058.1"/>
    <property type="molecule type" value="Genomic_DNA"/>
</dbReference>
<gene>
    <name evidence="1" type="ordered locus">Fleli_2702</name>
</gene>
<dbReference type="RefSeq" id="WP_014798495.1">
    <property type="nucleotide sequence ID" value="NC_018018.1"/>
</dbReference>
<organism evidence="1 2">
    <name type="scientific">Bernardetia litoralis (strain ATCC 23117 / DSM 6794 / NBRC 15988 / NCIMB 1366 / Fx l1 / Sio-4)</name>
    <name type="common">Flexibacter litoralis</name>
    <dbReference type="NCBI Taxonomy" id="880071"/>
    <lineage>
        <taxon>Bacteria</taxon>
        <taxon>Pseudomonadati</taxon>
        <taxon>Bacteroidota</taxon>
        <taxon>Cytophagia</taxon>
        <taxon>Cytophagales</taxon>
        <taxon>Bernardetiaceae</taxon>
        <taxon>Bernardetia</taxon>
    </lineage>
</organism>
<name>I4AM73_BERLS</name>
<dbReference type="Proteomes" id="UP000006054">
    <property type="component" value="Chromosome"/>
</dbReference>
<evidence type="ECO:0000313" key="2">
    <source>
        <dbReference type="Proteomes" id="UP000006054"/>
    </source>
</evidence>
<protein>
    <submittedName>
        <fullName evidence="1">Uncharacterized protein</fullName>
    </submittedName>
</protein>
<sequence>MLKIYTLFILFTFTCCKNSYKNKDKINTIYSEGTSNKIDTVSSEYISRYLKIDVCNSDKGLYDQLSRNFISVILHNISSDSISFITHSNSQEWVVLDTTSEYQIYLPYYSNVNYIGKTKLAPNEKYTLDLILAPDSVKNVNIGFYVTAIDKLHNGFISYDTNIKEQEYLKKHIEWQGLLRYSGMLCKCKE</sequence>
<keyword evidence="2" id="KW-1185">Reference proteome</keyword>
<reference evidence="2" key="1">
    <citation type="submission" date="2012-06" db="EMBL/GenBank/DDBJ databases">
        <title>The complete genome of Flexibacter litoralis DSM 6794.</title>
        <authorList>
            <person name="Lucas S."/>
            <person name="Copeland A."/>
            <person name="Lapidus A."/>
            <person name="Glavina del Rio T."/>
            <person name="Dalin E."/>
            <person name="Tice H."/>
            <person name="Bruce D."/>
            <person name="Goodwin L."/>
            <person name="Pitluck S."/>
            <person name="Peters L."/>
            <person name="Ovchinnikova G."/>
            <person name="Lu M."/>
            <person name="Kyrpides N."/>
            <person name="Mavromatis K."/>
            <person name="Ivanova N."/>
            <person name="Brettin T."/>
            <person name="Detter J.C."/>
            <person name="Han C."/>
            <person name="Larimer F."/>
            <person name="Land M."/>
            <person name="Hauser L."/>
            <person name="Markowitz V."/>
            <person name="Cheng J.-F."/>
            <person name="Hugenholtz P."/>
            <person name="Woyke T."/>
            <person name="Wu D."/>
            <person name="Spring S."/>
            <person name="Lang E."/>
            <person name="Kopitz M."/>
            <person name="Brambilla E."/>
            <person name="Klenk H.-P."/>
            <person name="Eisen J.A."/>
        </authorList>
    </citation>
    <scope>NUCLEOTIDE SEQUENCE [LARGE SCALE GENOMIC DNA]</scope>
    <source>
        <strain evidence="2">ATCC 23117 / DSM 6794 / NBRC 15988 / NCIMB 1366 / Sio-4</strain>
    </source>
</reference>
<evidence type="ECO:0000313" key="1">
    <source>
        <dbReference type="EMBL" id="AFM05058.1"/>
    </source>
</evidence>